<dbReference type="GO" id="GO:0008080">
    <property type="term" value="F:N-acetyltransferase activity"/>
    <property type="evidence" value="ECO:0007669"/>
    <property type="project" value="InterPro"/>
</dbReference>
<organism evidence="3 4">
    <name type="scientific">Argiope bruennichi</name>
    <name type="common">Wasp spider</name>
    <name type="synonym">Aranea bruennichi</name>
    <dbReference type="NCBI Taxonomy" id="94029"/>
    <lineage>
        <taxon>Eukaryota</taxon>
        <taxon>Metazoa</taxon>
        <taxon>Ecdysozoa</taxon>
        <taxon>Arthropoda</taxon>
        <taxon>Chelicerata</taxon>
        <taxon>Arachnida</taxon>
        <taxon>Araneae</taxon>
        <taxon>Araneomorphae</taxon>
        <taxon>Entelegynae</taxon>
        <taxon>Araneoidea</taxon>
        <taxon>Araneidae</taxon>
        <taxon>Argiope</taxon>
    </lineage>
</organism>
<evidence type="ECO:0000256" key="2">
    <source>
        <dbReference type="ARBA" id="ARBA00023315"/>
    </source>
</evidence>
<dbReference type="PANTHER" id="PTHR13256:SF16">
    <property type="entry name" value="ALPHA_BETA-TUBULIN-N-ACETYLTRANSFERASE 9"/>
    <property type="match status" value="1"/>
</dbReference>
<keyword evidence="1" id="KW-0808">Transferase</keyword>
<dbReference type="PANTHER" id="PTHR13256">
    <property type="entry name" value="N-ACETYLTRANSFERASE 9"/>
    <property type="match status" value="1"/>
</dbReference>
<name>A0A8T0EJI3_ARGBR</name>
<reference evidence="3" key="2">
    <citation type="submission" date="2020-06" db="EMBL/GenBank/DDBJ databases">
        <authorList>
            <person name="Sheffer M."/>
        </authorList>
    </citation>
    <scope>NUCLEOTIDE SEQUENCE</scope>
</reference>
<dbReference type="Proteomes" id="UP000807504">
    <property type="component" value="Unassembled WGS sequence"/>
</dbReference>
<proteinExistence type="predicted"/>
<gene>
    <name evidence="3" type="ORF">HNY73_016674</name>
</gene>
<sequence length="198" mass="22697">MQSPELLELTASEPLTLEQEYEMQQSWFEDEDRLEVLSITKFIAKIKMKNDASLKLFSSIGFVEVNKSEVFQEIEMVCQCSEKWREELVSNTEIHHLNAHNRGRLKAGQSVTNVAAAMDVSNSVISRLKKTAEGGNALQKYVGGCGRNTTPLEDRYVKERKKEQKFNSFPDSCKPCNRYWYACFCKNNLTSHILFTPV</sequence>
<keyword evidence="4" id="KW-1185">Reference proteome</keyword>
<evidence type="ECO:0000256" key="1">
    <source>
        <dbReference type="ARBA" id="ARBA00022679"/>
    </source>
</evidence>
<dbReference type="InterPro" id="IPR039135">
    <property type="entry name" value="NAT9-like"/>
</dbReference>
<evidence type="ECO:0000313" key="4">
    <source>
        <dbReference type="Proteomes" id="UP000807504"/>
    </source>
</evidence>
<reference evidence="3" key="1">
    <citation type="journal article" date="2020" name="bioRxiv">
        <title>Chromosome-level reference genome of the European wasp spider Argiope bruennichi: a resource for studies on range expansion and evolutionary adaptation.</title>
        <authorList>
            <person name="Sheffer M.M."/>
            <person name="Hoppe A."/>
            <person name="Krehenwinkel H."/>
            <person name="Uhl G."/>
            <person name="Kuss A.W."/>
            <person name="Jensen L."/>
            <person name="Jensen C."/>
            <person name="Gillespie R.G."/>
            <person name="Hoff K.J."/>
            <person name="Prost S."/>
        </authorList>
    </citation>
    <scope>NUCLEOTIDE SEQUENCE</scope>
</reference>
<dbReference type="AlphaFoldDB" id="A0A8T0EJI3"/>
<keyword evidence="2" id="KW-0012">Acyltransferase</keyword>
<evidence type="ECO:0000313" key="3">
    <source>
        <dbReference type="EMBL" id="KAF8774080.1"/>
    </source>
</evidence>
<dbReference type="EMBL" id="JABXBU010002227">
    <property type="protein sequence ID" value="KAF8774080.1"/>
    <property type="molecule type" value="Genomic_DNA"/>
</dbReference>
<accession>A0A8T0EJI3</accession>
<protein>
    <submittedName>
        <fullName evidence="3">N-acetyltransferase 9-like protein like</fullName>
    </submittedName>
</protein>
<comment type="caution">
    <text evidence="3">The sequence shown here is derived from an EMBL/GenBank/DDBJ whole genome shotgun (WGS) entry which is preliminary data.</text>
</comment>